<evidence type="ECO:0008006" key="3">
    <source>
        <dbReference type="Google" id="ProtNLM"/>
    </source>
</evidence>
<accession>A0ABU7Z5J2</accession>
<dbReference type="RefSeq" id="WP_332901309.1">
    <property type="nucleotide sequence ID" value="NZ_JBAGLP010000110.1"/>
</dbReference>
<organism evidence="1 2">
    <name type="scientific">Isoptericola haloaureus</name>
    <dbReference type="NCBI Taxonomy" id="1542902"/>
    <lineage>
        <taxon>Bacteria</taxon>
        <taxon>Bacillati</taxon>
        <taxon>Actinomycetota</taxon>
        <taxon>Actinomycetes</taxon>
        <taxon>Micrococcales</taxon>
        <taxon>Promicromonosporaceae</taxon>
        <taxon>Isoptericola</taxon>
    </lineage>
</organism>
<evidence type="ECO:0000313" key="2">
    <source>
        <dbReference type="Proteomes" id="UP001310387"/>
    </source>
</evidence>
<dbReference type="EMBL" id="JBAGLP010000110">
    <property type="protein sequence ID" value="MEG3614540.1"/>
    <property type="molecule type" value="Genomic_DNA"/>
</dbReference>
<sequence length="310" mass="35460">MTDERLAPSIPTLEGHSDYDVRWAWESGPLEEGMTAVLRVKDEAQSLPFVLPPLFEATQRVVVVDNQSTDGTPEVARTTAERCGAADRLFVTEYPFAVSRAGSEHLATPPRSVHSLTHFYNWSFSHVTTRYSMKWDGDMVLTREGAATIADLSWQLRSVEAVVAMPRHSLYVEDDRVAYLDLGLVNAEPWIYPMGSKYQFTKAFEWEWRAVSRDAHRIRLPEGLCVELKHLDSDEFAHWTAPEDFANSSRTARKRHEWNLFHALREGRWQELDVVERIEAPEGTHVIDYVCDTWLPRAPRPLQRRGGSAP</sequence>
<gene>
    <name evidence="1" type="ORF">V5O49_05315</name>
</gene>
<dbReference type="InterPro" id="IPR029044">
    <property type="entry name" value="Nucleotide-diphossugar_trans"/>
</dbReference>
<reference evidence="1" key="2">
    <citation type="submission" date="2024-02" db="EMBL/GenBank/DDBJ databases">
        <authorList>
            <person name="Prathaban M."/>
            <person name="Mythili R."/>
            <person name="Sharmila Devi N."/>
            <person name="Sobanaa M."/>
            <person name="Prathiviraj R."/>
            <person name="Selvin J."/>
        </authorList>
    </citation>
    <scope>NUCLEOTIDE SEQUENCE</scope>
    <source>
        <strain evidence="1">MP1014</strain>
    </source>
</reference>
<comment type="caution">
    <text evidence="1">The sequence shown here is derived from an EMBL/GenBank/DDBJ whole genome shotgun (WGS) entry which is preliminary data.</text>
</comment>
<dbReference type="Proteomes" id="UP001310387">
    <property type="component" value="Unassembled WGS sequence"/>
</dbReference>
<proteinExistence type="predicted"/>
<name>A0ABU7Z5J2_9MICO</name>
<protein>
    <recommendedName>
        <fullName evidence="3">Glycosyl transferase family 2</fullName>
    </recommendedName>
</protein>
<reference evidence="1" key="1">
    <citation type="journal article" date="2024" name="Antonie Van Leeuwenhoek">
        <title>Isoptericola haloaureus sp. nov., a dimorphic actinobacterium isolated from mangrove sediments of southeast India, implicating biosaline agricultural significance through nitrogen fixation and salt tolerance genes.</title>
        <authorList>
            <person name="Prathaban M."/>
            <person name="Prathiviraj R."/>
            <person name="Ravichandran M."/>
            <person name="Natarajan S.D."/>
            <person name="Sobanaa M."/>
            <person name="Hari Krishna Kumar S."/>
            <person name="Chandrasekar V."/>
            <person name="Selvin J."/>
        </authorList>
    </citation>
    <scope>NUCLEOTIDE SEQUENCE</scope>
    <source>
        <strain evidence="1">MP1014</strain>
    </source>
</reference>
<dbReference type="SUPFAM" id="SSF53448">
    <property type="entry name" value="Nucleotide-diphospho-sugar transferases"/>
    <property type="match status" value="1"/>
</dbReference>
<keyword evidence="2" id="KW-1185">Reference proteome</keyword>
<evidence type="ECO:0000313" key="1">
    <source>
        <dbReference type="EMBL" id="MEG3614540.1"/>
    </source>
</evidence>